<keyword evidence="7" id="KW-0276">Fatty acid metabolism</keyword>
<evidence type="ECO:0000256" key="14">
    <source>
        <dbReference type="SAM" id="MobiDB-lite"/>
    </source>
</evidence>
<dbReference type="InterPro" id="IPR020806">
    <property type="entry name" value="PKS_PP-bd"/>
</dbReference>
<evidence type="ECO:0000259" key="16">
    <source>
        <dbReference type="SMART" id="SM00823"/>
    </source>
</evidence>
<dbReference type="Gene3D" id="3.40.50.720">
    <property type="entry name" value="NAD(P)-binding Rossmann-like Domain"/>
    <property type="match status" value="1"/>
</dbReference>
<keyword evidence="8" id="KW-0521">NADP</keyword>
<evidence type="ECO:0000256" key="7">
    <source>
        <dbReference type="ARBA" id="ARBA00022832"/>
    </source>
</evidence>
<proteinExistence type="predicted"/>
<dbReference type="InterPro" id="IPR036736">
    <property type="entry name" value="ACP-like_sf"/>
</dbReference>
<evidence type="ECO:0000313" key="18">
    <source>
        <dbReference type="Proteomes" id="UP000821866"/>
    </source>
</evidence>
<dbReference type="Pfam" id="PF08659">
    <property type="entry name" value="KR"/>
    <property type="match status" value="1"/>
</dbReference>
<keyword evidence="4" id="KW-0444">Lipid biosynthesis</keyword>
<feature type="compositionally biased region" description="Low complexity" evidence="14">
    <location>
        <begin position="232"/>
        <end position="242"/>
    </location>
</feature>
<dbReference type="InterPro" id="IPR006162">
    <property type="entry name" value="Ppantetheine_attach_site"/>
</dbReference>
<evidence type="ECO:0000256" key="2">
    <source>
        <dbReference type="ARBA" id="ARBA00018769"/>
    </source>
</evidence>
<keyword evidence="3" id="KW-0596">Phosphopantetheine</keyword>
<evidence type="ECO:0000256" key="11">
    <source>
        <dbReference type="ARBA" id="ARBA00023160"/>
    </source>
</evidence>
<dbReference type="FunFam" id="1.10.1200.10:FF:000013">
    <property type="entry name" value="Fatty acid synthase"/>
    <property type="match status" value="1"/>
</dbReference>
<organism evidence="17 18">
    <name type="scientific">Rhipicephalus microplus</name>
    <name type="common">Cattle tick</name>
    <name type="synonym">Boophilus microplus</name>
    <dbReference type="NCBI Taxonomy" id="6941"/>
    <lineage>
        <taxon>Eukaryota</taxon>
        <taxon>Metazoa</taxon>
        <taxon>Ecdysozoa</taxon>
        <taxon>Arthropoda</taxon>
        <taxon>Chelicerata</taxon>
        <taxon>Arachnida</taxon>
        <taxon>Acari</taxon>
        <taxon>Parasitiformes</taxon>
        <taxon>Ixodida</taxon>
        <taxon>Ixodoidea</taxon>
        <taxon>Ixodidae</taxon>
        <taxon>Rhipicephalinae</taxon>
        <taxon>Rhipicephalus</taxon>
        <taxon>Boophilus</taxon>
    </lineage>
</organism>
<dbReference type="InterPro" id="IPR036291">
    <property type="entry name" value="NAD(P)-bd_dom_sf"/>
</dbReference>
<accession>A0A9J6ER63</accession>
<dbReference type="GO" id="GO:0031177">
    <property type="term" value="F:phosphopantetheine binding"/>
    <property type="evidence" value="ECO:0007669"/>
    <property type="project" value="InterPro"/>
</dbReference>
<dbReference type="AlphaFoldDB" id="A0A9J6ER63"/>
<dbReference type="GO" id="GO:0006633">
    <property type="term" value="P:fatty acid biosynthetic process"/>
    <property type="evidence" value="ECO:0007669"/>
    <property type="project" value="UniProtKB-KW"/>
</dbReference>
<feature type="region of interest" description="Disordered" evidence="14">
    <location>
        <begin position="223"/>
        <end position="256"/>
    </location>
</feature>
<dbReference type="SUPFAM" id="SSF51735">
    <property type="entry name" value="NAD(P)-binding Rossmann-fold domains"/>
    <property type="match status" value="1"/>
</dbReference>
<keyword evidence="9" id="KW-0560">Oxidoreductase</keyword>
<dbReference type="GO" id="GO:0004312">
    <property type="term" value="F:fatty acid synthase activity"/>
    <property type="evidence" value="ECO:0007669"/>
    <property type="project" value="UniProtKB-EC"/>
</dbReference>
<dbReference type="PANTHER" id="PTHR43775:SF7">
    <property type="entry name" value="FATTY ACID SYNTHASE"/>
    <property type="match status" value="1"/>
</dbReference>
<gene>
    <name evidence="17" type="ORF">HPB51_006329</name>
</gene>
<evidence type="ECO:0000256" key="10">
    <source>
        <dbReference type="ARBA" id="ARBA00023098"/>
    </source>
</evidence>
<keyword evidence="11" id="KW-0275">Fatty acid biosynthesis</keyword>
<keyword evidence="10" id="KW-0443">Lipid metabolism</keyword>
<evidence type="ECO:0000313" key="17">
    <source>
        <dbReference type="EMBL" id="KAH8036890.1"/>
    </source>
</evidence>
<protein>
    <recommendedName>
        <fullName evidence="2">Fatty acid synthase</fullName>
        <ecNumber evidence="1">2.3.1.85</ecNumber>
    </recommendedName>
</protein>
<evidence type="ECO:0000259" key="15">
    <source>
        <dbReference type="SMART" id="SM00822"/>
    </source>
</evidence>
<evidence type="ECO:0000256" key="1">
    <source>
        <dbReference type="ARBA" id="ARBA00012873"/>
    </source>
</evidence>
<dbReference type="GO" id="GO:0016491">
    <property type="term" value="F:oxidoreductase activity"/>
    <property type="evidence" value="ECO:0007669"/>
    <property type="project" value="UniProtKB-KW"/>
</dbReference>
<dbReference type="PANTHER" id="PTHR43775">
    <property type="entry name" value="FATTY ACID SYNTHASE"/>
    <property type="match status" value="1"/>
</dbReference>
<dbReference type="Pfam" id="PF00550">
    <property type="entry name" value="PP-binding"/>
    <property type="match status" value="1"/>
</dbReference>
<keyword evidence="18" id="KW-1185">Reference proteome</keyword>
<feature type="domain" description="Polyketide synthase-like phosphopantetheine-binding" evidence="16">
    <location>
        <begin position="159"/>
        <end position="217"/>
    </location>
</feature>
<evidence type="ECO:0000256" key="8">
    <source>
        <dbReference type="ARBA" id="ARBA00022857"/>
    </source>
</evidence>
<sequence length="256" mass="27827">MAKFVTSCSQVLRDALIENQTAEMYMDVCKPKVLGTECLDNVSRKECPELDHFVVFSSMSCGRGQTGQTNYGFANSVMERLCERRVADGLPGLAIQWGPIGDVGVVHENVGVDWDYFGLLPQPISSCIEVMDYFLSQKQPVVSCFVKSSPSSIQNSKDRRDLVQSVVHILGIRDKSKLSPTITLGELGIDSLMSVELSQILERDYDMTVPFQDIRQLTVGQLKEIGEGGSGSAPASEAPGAADTTPGPRDNTLSVS</sequence>
<dbReference type="InterPro" id="IPR013968">
    <property type="entry name" value="PKS_KR"/>
</dbReference>
<dbReference type="InterPro" id="IPR057326">
    <property type="entry name" value="KR_dom"/>
</dbReference>
<dbReference type="SMART" id="SM00823">
    <property type="entry name" value="PKS_PP"/>
    <property type="match status" value="1"/>
</dbReference>
<evidence type="ECO:0000256" key="3">
    <source>
        <dbReference type="ARBA" id="ARBA00022450"/>
    </source>
</evidence>
<dbReference type="SUPFAM" id="SSF47336">
    <property type="entry name" value="ACP-like"/>
    <property type="match status" value="1"/>
</dbReference>
<evidence type="ECO:0000256" key="6">
    <source>
        <dbReference type="ARBA" id="ARBA00022679"/>
    </source>
</evidence>
<dbReference type="InterPro" id="IPR009081">
    <property type="entry name" value="PP-bd_ACP"/>
</dbReference>
<comment type="caution">
    <text evidence="17">The sequence shown here is derived from an EMBL/GenBank/DDBJ whole genome shotgun (WGS) entry which is preliminary data.</text>
</comment>
<evidence type="ECO:0000256" key="12">
    <source>
        <dbReference type="ARBA" id="ARBA00023268"/>
    </source>
</evidence>
<evidence type="ECO:0000256" key="9">
    <source>
        <dbReference type="ARBA" id="ARBA00023002"/>
    </source>
</evidence>
<evidence type="ECO:0000256" key="13">
    <source>
        <dbReference type="ARBA" id="ARBA00044883"/>
    </source>
</evidence>
<dbReference type="InterPro" id="IPR050091">
    <property type="entry name" value="PKS_NRPS_Biosynth_Enz"/>
</dbReference>
<dbReference type="EMBL" id="JABSTU010000002">
    <property type="protein sequence ID" value="KAH8036890.1"/>
    <property type="molecule type" value="Genomic_DNA"/>
</dbReference>
<dbReference type="PROSITE" id="PS00012">
    <property type="entry name" value="PHOSPHOPANTETHEINE"/>
    <property type="match status" value="1"/>
</dbReference>
<reference evidence="17" key="1">
    <citation type="journal article" date="2020" name="Cell">
        <title>Large-Scale Comparative Analyses of Tick Genomes Elucidate Their Genetic Diversity and Vector Capacities.</title>
        <authorList>
            <consortium name="Tick Genome and Microbiome Consortium (TIGMIC)"/>
            <person name="Jia N."/>
            <person name="Wang J."/>
            <person name="Shi W."/>
            <person name="Du L."/>
            <person name="Sun Y."/>
            <person name="Zhan W."/>
            <person name="Jiang J.F."/>
            <person name="Wang Q."/>
            <person name="Zhang B."/>
            <person name="Ji P."/>
            <person name="Bell-Sakyi L."/>
            <person name="Cui X.M."/>
            <person name="Yuan T.T."/>
            <person name="Jiang B.G."/>
            <person name="Yang W.F."/>
            <person name="Lam T.T."/>
            <person name="Chang Q.C."/>
            <person name="Ding S.J."/>
            <person name="Wang X.J."/>
            <person name="Zhu J.G."/>
            <person name="Ruan X.D."/>
            <person name="Zhao L."/>
            <person name="Wei J.T."/>
            <person name="Ye R.Z."/>
            <person name="Que T.C."/>
            <person name="Du C.H."/>
            <person name="Zhou Y.H."/>
            <person name="Cheng J.X."/>
            <person name="Dai P.F."/>
            <person name="Guo W.B."/>
            <person name="Han X.H."/>
            <person name="Huang E.J."/>
            <person name="Li L.F."/>
            <person name="Wei W."/>
            <person name="Gao Y.C."/>
            <person name="Liu J.Z."/>
            <person name="Shao H.Z."/>
            <person name="Wang X."/>
            <person name="Wang C.C."/>
            <person name="Yang T.C."/>
            <person name="Huo Q.B."/>
            <person name="Li W."/>
            <person name="Chen H.Y."/>
            <person name="Chen S.E."/>
            <person name="Zhou L.G."/>
            <person name="Ni X.B."/>
            <person name="Tian J.H."/>
            <person name="Sheng Y."/>
            <person name="Liu T."/>
            <person name="Pan Y.S."/>
            <person name="Xia L.Y."/>
            <person name="Li J."/>
            <person name="Zhao F."/>
            <person name="Cao W.C."/>
        </authorList>
    </citation>
    <scope>NUCLEOTIDE SEQUENCE</scope>
    <source>
        <strain evidence="17">Rmic-2018</strain>
    </source>
</reference>
<dbReference type="EC" id="2.3.1.85" evidence="1"/>
<dbReference type="Proteomes" id="UP000821866">
    <property type="component" value="Chromosome 10"/>
</dbReference>
<comment type="catalytic activity">
    <reaction evidence="13">
        <text>acetyl-CoA + n malonyl-CoA + 2n NADPH + 2n H(+) = a long-chain fatty acid + (n+1) CoA + n CO2 + 2n NADP(+).</text>
        <dbReference type="EC" id="2.3.1.85"/>
    </reaction>
</comment>
<evidence type="ECO:0000256" key="5">
    <source>
        <dbReference type="ARBA" id="ARBA00022553"/>
    </source>
</evidence>
<evidence type="ECO:0000256" key="4">
    <source>
        <dbReference type="ARBA" id="ARBA00022516"/>
    </source>
</evidence>
<name>A0A9J6ER63_RHIMP</name>
<dbReference type="SMART" id="SM00822">
    <property type="entry name" value="PKS_KR"/>
    <property type="match status" value="1"/>
</dbReference>
<keyword evidence="12" id="KW-0511">Multifunctional enzyme</keyword>
<feature type="domain" description="Ketoreductase" evidence="15">
    <location>
        <begin position="1"/>
        <end position="103"/>
    </location>
</feature>
<keyword evidence="5" id="KW-0597">Phosphoprotein</keyword>
<dbReference type="VEuPathDB" id="VectorBase:LOC119179504"/>
<reference evidence="17" key="2">
    <citation type="submission" date="2021-09" db="EMBL/GenBank/DDBJ databases">
        <authorList>
            <person name="Jia N."/>
            <person name="Wang J."/>
            <person name="Shi W."/>
            <person name="Du L."/>
            <person name="Sun Y."/>
            <person name="Zhan W."/>
            <person name="Jiang J."/>
            <person name="Wang Q."/>
            <person name="Zhang B."/>
            <person name="Ji P."/>
            <person name="Sakyi L.B."/>
            <person name="Cui X."/>
            <person name="Yuan T."/>
            <person name="Jiang B."/>
            <person name="Yang W."/>
            <person name="Lam T.T.-Y."/>
            <person name="Chang Q."/>
            <person name="Ding S."/>
            <person name="Wang X."/>
            <person name="Zhu J."/>
            <person name="Ruan X."/>
            <person name="Zhao L."/>
            <person name="Wei J."/>
            <person name="Que T."/>
            <person name="Du C."/>
            <person name="Cheng J."/>
            <person name="Dai P."/>
            <person name="Han X."/>
            <person name="Huang E."/>
            <person name="Gao Y."/>
            <person name="Liu J."/>
            <person name="Shao H."/>
            <person name="Ye R."/>
            <person name="Li L."/>
            <person name="Wei W."/>
            <person name="Wang X."/>
            <person name="Wang C."/>
            <person name="Huo Q."/>
            <person name="Li W."/>
            <person name="Guo W."/>
            <person name="Chen H."/>
            <person name="Chen S."/>
            <person name="Zhou L."/>
            <person name="Zhou L."/>
            <person name="Ni X."/>
            <person name="Tian J."/>
            <person name="Zhou Y."/>
            <person name="Sheng Y."/>
            <person name="Liu T."/>
            <person name="Pan Y."/>
            <person name="Xia L."/>
            <person name="Li J."/>
            <person name="Zhao F."/>
            <person name="Cao W."/>
        </authorList>
    </citation>
    <scope>NUCLEOTIDE SEQUENCE</scope>
    <source>
        <strain evidence="17">Rmic-2018</strain>
        <tissue evidence="17">Larvae</tissue>
    </source>
</reference>
<keyword evidence="6" id="KW-0808">Transferase</keyword>
<dbReference type="Gene3D" id="1.10.1200.10">
    <property type="entry name" value="ACP-like"/>
    <property type="match status" value="1"/>
</dbReference>